<name>A0A0W0S7K2_9GAMM</name>
<feature type="region of interest" description="Disordered" evidence="1">
    <location>
        <begin position="903"/>
        <end position="997"/>
    </location>
</feature>
<evidence type="ECO:0000313" key="2">
    <source>
        <dbReference type="EMBL" id="KTC79550.1"/>
    </source>
</evidence>
<accession>A0A0W0S7K2</accession>
<feature type="compositionally biased region" description="Polar residues" evidence="1">
    <location>
        <begin position="366"/>
        <end position="383"/>
    </location>
</feature>
<organism evidence="2 3">
    <name type="scientific">Legionella cherrii</name>
    <dbReference type="NCBI Taxonomy" id="28084"/>
    <lineage>
        <taxon>Bacteria</taxon>
        <taxon>Pseudomonadati</taxon>
        <taxon>Pseudomonadota</taxon>
        <taxon>Gammaproteobacteria</taxon>
        <taxon>Legionellales</taxon>
        <taxon>Legionellaceae</taxon>
        <taxon>Legionella</taxon>
    </lineage>
</organism>
<dbReference type="Proteomes" id="UP000054921">
    <property type="component" value="Unassembled WGS sequence"/>
</dbReference>
<evidence type="ECO:0000313" key="3">
    <source>
        <dbReference type="Proteomes" id="UP000054921"/>
    </source>
</evidence>
<reference evidence="2 3" key="1">
    <citation type="submission" date="2015-11" db="EMBL/GenBank/DDBJ databases">
        <title>Genomic analysis of 38 Legionella species identifies large and diverse effector repertoires.</title>
        <authorList>
            <person name="Burstein D."/>
            <person name="Amaro F."/>
            <person name="Zusman T."/>
            <person name="Lifshitz Z."/>
            <person name="Cohen O."/>
            <person name="Gilbert J.A."/>
            <person name="Pupko T."/>
            <person name="Shuman H.A."/>
            <person name="Segal G."/>
        </authorList>
    </citation>
    <scope>NUCLEOTIDE SEQUENCE [LARGE SCALE GENOMIC DNA]</scope>
    <source>
        <strain evidence="2 3">ORW</strain>
    </source>
</reference>
<gene>
    <name evidence="2" type="ORF">Lche_1570</name>
</gene>
<protein>
    <submittedName>
        <fullName evidence="2">Uncharacterized protein</fullName>
    </submittedName>
</protein>
<evidence type="ECO:0000256" key="1">
    <source>
        <dbReference type="SAM" id="MobiDB-lite"/>
    </source>
</evidence>
<comment type="caution">
    <text evidence="2">The sequence shown here is derived from an EMBL/GenBank/DDBJ whole genome shotgun (WGS) entry which is preliminary data.</text>
</comment>
<feature type="region of interest" description="Disordered" evidence="1">
    <location>
        <begin position="364"/>
        <end position="383"/>
    </location>
</feature>
<feature type="compositionally biased region" description="Basic and acidic residues" evidence="1">
    <location>
        <begin position="909"/>
        <end position="970"/>
    </location>
</feature>
<feature type="region of interest" description="Disordered" evidence="1">
    <location>
        <begin position="1137"/>
        <end position="1159"/>
    </location>
</feature>
<dbReference type="PATRIC" id="fig|28084.5.peg.1705"/>
<proteinExistence type="predicted"/>
<dbReference type="AlphaFoldDB" id="A0A0W0S7K2"/>
<sequence>MSGSQEKTKKSITSDQLHNRNCFNYLRNVKFPDSILNRLPTKMAEDLILLRGIDKDAYDSKFPYADLYTKFFDYLDEHIKTIYDAPRTALSSTREQINNYLNLPKKENDRLQEALGILLRQQVRDLHSDLHLLTELPQDLTEYRGSYICVNTSERSSLCYISPDGTQNELNVDEHKFNEILGEMNPQRSTPFHLREDQVTSLITDNIRDKDADLHLLAELPEDLANYKGSYIYCYDSETNNKKRKLYHIEADGTCKTVNIKDFKSFDLDLEEINKPKRPSLHLNSDQVTKLITKNICKKTFDEKLNQKVQLLGKEIEALEDFIYSLYANDNEILKDTYNDIRHITLEHSPNSDRIQKSIAHHVSDTGESINRESQSPAEQESTTSKVSALYADVYKPQHGTSLATIRRYRSNFGFTEYRFGTQGQRHQGEARVSPLFERFLAIEENREAARIEQLKKERAEKKLTQEDQVELDEPALVQAKVDKALVEKEEPAIDEDKITHIYFNVLGRDIVPGVMESIAHERAKESALTEQLEKLEFDPVNNPSGHRNVAVITLPADKGLMSHHHYASTDAKHNIGDVKEEFLRIAREGRDLHLMKQLPADLTQFTGSYIYIDNGSDKELLYIKSDGQKEKVNIQNFSVFEQKHKQVTEKTLENPILLNDQQVKTWITANGGHTPPLTKVKDFHISQRVREKIFRNENGKYTPEAEAKIINDLLKRSFEALGYSNETVLSDAQRQAVWFHFIKFELTNHIIESLKPKSINFTCKDAIDRGGVASAYFNLMKSFEETTEEEANAGIEKIPMNREEFEQALHAAPTMVKGRGMNHHIDIIWNVIDAYVNKHYDQLMNNKDQAWLIEWRDYNCPHERVGALLEKRIDECKQELTTRQRNLLQELQSKLQELETELQELQEEPQKEPTLEEPQKEPTLEEPQKEPTLEEPQKEPTLEELQKKLRELQTKLKEGKEERAKKELQTKIQEQQEEEPPRSETQTKLQELNDQSQTLSEKVAAVSQGIDVLNEVEKQKYGSGKRLLLETTLRTTSMAISPETQTPEACAQYEKLRDKLSINYPDLKVLCGRMKILLGTILDGFSFLLSKITGGKLDLKSDLTSRGLATLNAGQEHGSRKSLQERMRDHMFKIRTEKQAPVKDESDAPADNHFIEVK</sequence>
<feature type="compositionally biased region" description="Basic and acidic residues" evidence="1">
    <location>
        <begin position="1137"/>
        <end position="1147"/>
    </location>
</feature>
<dbReference type="STRING" id="28084.Lche_1570"/>
<dbReference type="EMBL" id="LNXW01000013">
    <property type="protein sequence ID" value="KTC79550.1"/>
    <property type="molecule type" value="Genomic_DNA"/>
</dbReference>